<dbReference type="GO" id="GO:0046983">
    <property type="term" value="F:protein dimerization activity"/>
    <property type="evidence" value="ECO:0007669"/>
    <property type="project" value="InterPro"/>
</dbReference>
<dbReference type="AlphaFoldDB" id="A0A164FFY7"/>
<protein>
    <submittedName>
        <fullName evidence="2">Zinc finger-like protein</fullName>
    </submittedName>
</protein>
<feature type="non-terminal residue" evidence="2">
    <location>
        <position position="1"/>
    </location>
</feature>
<dbReference type="STRING" id="35525.A0A164FFY7"/>
<reference evidence="2 3" key="1">
    <citation type="submission" date="2016-03" db="EMBL/GenBank/DDBJ databases">
        <title>EvidentialGene: Evidence-directed Construction of Genes on Genomes.</title>
        <authorList>
            <person name="Gilbert D.G."/>
            <person name="Choi J.-H."/>
            <person name="Mockaitis K."/>
            <person name="Colbourne J."/>
            <person name="Pfrender M."/>
        </authorList>
    </citation>
    <scope>NUCLEOTIDE SEQUENCE [LARGE SCALE GENOMIC DNA]</scope>
    <source>
        <strain evidence="2 3">Xinb3</strain>
        <tissue evidence="2">Complete organism</tissue>
    </source>
</reference>
<comment type="caution">
    <text evidence="2">The sequence shown here is derived from an EMBL/GenBank/DDBJ whole genome shotgun (WGS) entry which is preliminary data.</text>
</comment>
<feature type="domain" description="HAT C-terminal dimerisation" evidence="1">
    <location>
        <begin position="193"/>
        <end position="253"/>
    </location>
</feature>
<gene>
    <name evidence="2" type="ORF">APZ42_007193</name>
</gene>
<accession>A0A164FFY7</accession>
<dbReference type="PANTHER" id="PTHR46289">
    <property type="entry name" value="52 KDA REPRESSOR OF THE INHIBITOR OF THE PROTEIN KINASE-LIKE PROTEIN-RELATED"/>
    <property type="match status" value="1"/>
</dbReference>
<dbReference type="Pfam" id="PF05699">
    <property type="entry name" value="Dimer_Tnp_hAT"/>
    <property type="match status" value="1"/>
</dbReference>
<dbReference type="Proteomes" id="UP000076858">
    <property type="component" value="Unassembled WGS sequence"/>
</dbReference>
<keyword evidence="3" id="KW-1185">Reference proteome</keyword>
<dbReference type="InterPro" id="IPR052958">
    <property type="entry name" value="IFN-induced_PKR_regulator"/>
</dbReference>
<dbReference type="OrthoDB" id="6381264at2759"/>
<proteinExistence type="predicted"/>
<dbReference type="PANTHER" id="PTHR46289:SF14">
    <property type="entry name" value="DUF4371 DOMAIN-CONTAINING PROTEIN"/>
    <property type="match status" value="1"/>
</dbReference>
<dbReference type="InterPro" id="IPR008906">
    <property type="entry name" value="HATC_C_dom"/>
</dbReference>
<evidence type="ECO:0000313" key="2">
    <source>
        <dbReference type="EMBL" id="KZR97759.1"/>
    </source>
</evidence>
<name>A0A164FFY7_9CRUS</name>
<organism evidence="2 3">
    <name type="scientific">Daphnia magna</name>
    <dbReference type="NCBI Taxonomy" id="35525"/>
    <lineage>
        <taxon>Eukaryota</taxon>
        <taxon>Metazoa</taxon>
        <taxon>Ecdysozoa</taxon>
        <taxon>Arthropoda</taxon>
        <taxon>Crustacea</taxon>
        <taxon>Branchiopoda</taxon>
        <taxon>Diplostraca</taxon>
        <taxon>Cladocera</taxon>
        <taxon>Anomopoda</taxon>
        <taxon>Daphniidae</taxon>
        <taxon>Daphnia</taxon>
    </lineage>
</organism>
<dbReference type="EMBL" id="LRGB01020241">
    <property type="protein sequence ID" value="KZR97759.1"/>
    <property type="molecule type" value="Genomic_DNA"/>
</dbReference>
<evidence type="ECO:0000313" key="3">
    <source>
        <dbReference type="Proteomes" id="UP000076858"/>
    </source>
</evidence>
<sequence>TVVLLTVWLKTLQAVDDVSRLLQSNSIAIDDEIILINQLLDDLGRIRSSWNELLSEAKLVAESLGFEKDFEVKRTRKTKRHHDEPPNTAYFHDGAEKKFEVSVFNVGLDHLIQQIRSRFKVVKEVYARFDFIWSLTDDIVAQERKARELAKFYSTDVNEEDLVAEIRHFDRVKGALFNPGNSLKLLNQIFSKGLEPMFPSICILLRIFNTMSVSVAEGERSFSKMKIIKNYFRATMGQERLSSLMMLSIENELARSVSYDEVISNFASRKARKICLA</sequence>
<evidence type="ECO:0000259" key="1">
    <source>
        <dbReference type="Pfam" id="PF05699"/>
    </source>
</evidence>